<evidence type="ECO:0000256" key="8">
    <source>
        <dbReference type="SAM" id="SignalP"/>
    </source>
</evidence>
<evidence type="ECO:0000256" key="6">
    <source>
        <dbReference type="ARBA" id="ARBA00022801"/>
    </source>
</evidence>
<evidence type="ECO:0000259" key="10">
    <source>
        <dbReference type="Pfam" id="PF16640"/>
    </source>
</evidence>
<dbReference type="GO" id="GO:0005576">
    <property type="term" value="C:extracellular region"/>
    <property type="evidence" value="ECO:0007669"/>
    <property type="project" value="UniProtKB-SubCell"/>
</dbReference>
<dbReference type="Pfam" id="PF26410">
    <property type="entry name" value="GH5_mannosidase"/>
    <property type="match status" value="1"/>
</dbReference>
<dbReference type="Proteomes" id="UP000326702">
    <property type="component" value="Chromosome"/>
</dbReference>
<proteinExistence type="predicted"/>
<feature type="signal peptide" evidence="8">
    <location>
        <begin position="1"/>
        <end position="33"/>
    </location>
</feature>
<evidence type="ECO:0000256" key="4">
    <source>
        <dbReference type="ARBA" id="ARBA00022525"/>
    </source>
</evidence>
<dbReference type="Gene3D" id="2.60.40.10">
    <property type="entry name" value="Immunoglobulins"/>
    <property type="match status" value="1"/>
</dbReference>
<evidence type="ECO:0000313" key="13">
    <source>
        <dbReference type="Proteomes" id="UP000326702"/>
    </source>
</evidence>
<dbReference type="EC" id="3.2.1.78" evidence="3"/>
<dbReference type="AlphaFoldDB" id="A0A5P9QEN6"/>
<keyword evidence="7 12" id="KW-0326">Glycosidase</keyword>
<evidence type="ECO:0000256" key="1">
    <source>
        <dbReference type="ARBA" id="ARBA00001678"/>
    </source>
</evidence>
<dbReference type="GO" id="GO:0016985">
    <property type="term" value="F:mannan endo-1,4-beta-mannosidase activity"/>
    <property type="evidence" value="ECO:0007669"/>
    <property type="project" value="UniProtKB-EC"/>
</dbReference>
<comment type="catalytic activity">
    <reaction evidence="1">
        <text>Random hydrolysis of (1-&gt;4)-beta-D-mannosidic linkages in mannans, galactomannans and glucomannans.</text>
        <dbReference type="EC" id="3.2.1.78"/>
    </reaction>
</comment>
<accession>A0A5P9QEN6</accession>
<feature type="domain" description="Bacterial Ig-like" evidence="10">
    <location>
        <begin position="1050"/>
        <end position="1128"/>
    </location>
</feature>
<dbReference type="InterPro" id="IPR032109">
    <property type="entry name" value="Big_3_5"/>
</dbReference>
<dbReference type="InterPro" id="IPR013783">
    <property type="entry name" value="Ig-like_fold"/>
</dbReference>
<dbReference type="Gene3D" id="2.60.120.430">
    <property type="entry name" value="Galactose-binding lectin"/>
    <property type="match status" value="1"/>
</dbReference>
<dbReference type="Pfam" id="PF03425">
    <property type="entry name" value="CBM_11"/>
    <property type="match status" value="1"/>
</dbReference>
<evidence type="ECO:0000259" key="11">
    <source>
        <dbReference type="Pfam" id="PF26410"/>
    </source>
</evidence>
<dbReference type="SUPFAM" id="SSF49265">
    <property type="entry name" value="Fibronectin type III"/>
    <property type="match status" value="1"/>
</dbReference>
<evidence type="ECO:0000256" key="5">
    <source>
        <dbReference type="ARBA" id="ARBA00022729"/>
    </source>
</evidence>
<evidence type="ECO:0000259" key="9">
    <source>
        <dbReference type="Pfam" id="PF03425"/>
    </source>
</evidence>
<dbReference type="SUPFAM" id="SSF49785">
    <property type="entry name" value="Galactose-binding domain-like"/>
    <property type="match status" value="1"/>
</dbReference>
<dbReference type="EMBL" id="CP045529">
    <property type="protein sequence ID" value="QFU99948.1"/>
    <property type="molecule type" value="Genomic_DNA"/>
</dbReference>
<gene>
    <name evidence="12" type="ORF">KDY119_03484</name>
</gene>
<dbReference type="GO" id="GO:0030245">
    <property type="term" value="P:cellulose catabolic process"/>
    <property type="evidence" value="ECO:0007669"/>
    <property type="project" value="InterPro"/>
</dbReference>
<keyword evidence="4" id="KW-0964">Secreted</keyword>
<dbReference type="Gene3D" id="3.20.20.80">
    <property type="entry name" value="Glycosidases"/>
    <property type="match status" value="1"/>
</dbReference>
<dbReference type="InterPro" id="IPR008979">
    <property type="entry name" value="Galactose-bd-like_sf"/>
</dbReference>
<reference evidence="12 13" key="1">
    <citation type="submission" date="2019-10" db="EMBL/GenBank/DDBJ databases">
        <title>Genome sequence of Luteimicrobium xylanilyticum HY-24.</title>
        <authorList>
            <person name="Kim D.Y."/>
            <person name="Park H.-Y."/>
        </authorList>
    </citation>
    <scope>NUCLEOTIDE SEQUENCE [LARGE SCALE GENOMIC DNA]</scope>
    <source>
        <strain evidence="12 13">HY-24</strain>
    </source>
</reference>
<dbReference type="RefSeq" id="WP_194174269.1">
    <property type="nucleotide sequence ID" value="NZ_BAABIH010000010.1"/>
</dbReference>
<dbReference type="PANTHER" id="PTHR31451">
    <property type="match status" value="1"/>
</dbReference>
<dbReference type="GO" id="GO:0008810">
    <property type="term" value="F:cellulase activity"/>
    <property type="evidence" value="ECO:0007669"/>
    <property type="project" value="InterPro"/>
</dbReference>
<dbReference type="PANTHER" id="PTHR31451:SF39">
    <property type="entry name" value="MANNAN ENDO-1,4-BETA-MANNOSIDASE 1"/>
    <property type="match status" value="1"/>
</dbReference>
<evidence type="ECO:0000256" key="3">
    <source>
        <dbReference type="ARBA" id="ARBA00012706"/>
    </source>
</evidence>
<dbReference type="SUPFAM" id="SSF51445">
    <property type="entry name" value="(Trans)glycosidases"/>
    <property type="match status" value="1"/>
</dbReference>
<evidence type="ECO:0000313" key="12">
    <source>
        <dbReference type="EMBL" id="QFU99948.1"/>
    </source>
</evidence>
<keyword evidence="6 12" id="KW-0378">Hydrolase</keyword>
<organism evidence="12 13">
    <name type="scientific">Luteimicrobium xylanilyticum</name>
    <dbReference type="NCBI Taxonomy" id="1133546"/>
    <lineage>
        <taxon>Bacteria</taxon>
        <taxon>Bacillati</taxon>
        <taxon>Actinomycetota</taxon>
        <taxon>Actinomycetes</taxon>
        <taxon>Micrococcales</taxon>
        <taxon>Luteimicrobium</taxon>
    </lineage>
</organism>
<evidence type="ECO:0000256" key="7">
    <source>
        <dbReference type="ARBA" id="ARBA00023295"/>
    </source>
</evidence>
<comment type="subcellular location">
    <subcellularLocation>
        <location evidence="2">Secreted</location>
    </subcellularLocation>
</comment>
<dbReference type="Pfam" id="PF16640">
    <property type="entry name" value="Big_3_5"/>
    <property type="match status" value="1"/>
</dbReference>
<dbReference type="InterPro" id="IPR017853">
    <property type="entry name" value="GH"/>
</dbReference>
<keyword evidence="13" id="KW-1185">Reference proteome</keyword>
<protein>
    <recommendedName>
        <fullName evidence="3">mannan endo-1,4-beta-mannosidase</fullName>
        <ecNumber evidence="3">3.2.1.78</ecNumber>
    </recommendedName>
</protein>
<dbReference type="InterPro" id="IPR045053">
    <property type="entry name" value="MAN-like"/>
</dbReference>
<feature type="domain" description="Glycoside hydrolase family 5" evidence="11">
    <location>
        <begin position="69"/>
        <end position="281"/>
    </location>
</feature>
<name>A0A5P9QEN6_9MICO</name>
<dbReference type="KEGG" id="lxl:KDY119_03484"/>
<feature type="chain" id="PRO_5025013906" description="mannan endo-1,4-beta-mannosidase" evidence="8">
    <location>
        <begin position="34"/>
        <end position="1139"/>
    </location>
</feature>
<sequence length="1139" mass="117851">MNTHPRRTDRRRSRAVVGAALTAALAVGTPVVAETAAHAAGTGAAGAAVTESSLTDPSSAGVGPSLNTTFVTHDGAHLQLDGKTFRFSGTNAYWLALDENVPPGTVDYPTFFRIRDAIDTAKDLGATVIRSHMLVSTGNAKSLLPSEDAGWNDDAWATIDYAIAYAGSKGIRLVLPLTDNWAYYHGGLRDFARTYGLCESSSADCPQFYSDPRIVADFQDYVRTALDHVNPYTGLALKDDPTVLGWELGNELEGMTPSWIETISSQLKDEAPRQLVVAGRRFDIDPDTLAASKVDVVDVHYYSPTVAKVTADAKTITDAGKAYIAGEYDSNAAGTVLPALASDSNVTGMLSWSLFPHDDTTGFVQHDDGFQIHYPGDDAKMRANVAAQQDYARSLGTTVTPTITRAPLVTSVTSDYGLHRLAWRGATGATGYLVQRQAGASWTTLTADPVGDAAWLDTATQGAATYRVVPVAADGTHGPASDPVSVGEGEQLAVDAVGSLTPLAAHQGLAVHPLGEDAVVVPTSTDGGTATWSAPGLRSAELSVAADATPALTVQAGSSGGTWTTLTARVTAAGDGRWTVTADAPAGSDRLRVTWPSGAAATYTGLTRVALRATPDEAVLADPLDDLSLTSAHTATVGTDTGNATLFGGDTGRATRTSAGAGSAEWTVSSSDAPQGLTGFDATAYYWPDQAAEPLAFAVSDDGTTWRDVTPAVAVTPGTVGGSWTKDAYTVRGLSGVRHVRVTWPDGSTPEWVQQLGDLRLLASAADGVAAPGPVTIKAPADGAADVRGVPALTWKPAARTAVYRVTLSRHADLRDPVATTETSGTSFTPSVALDESARYYWQVTAVNGAGTTTSKVVSFTTATRPTTPTTADDFESYSTDAAVAAAYVRNTGGGAIAPTLTPSGAGSGHGDALRLTYDLGSPGYAGVTRTFSTAQDWWGYDGLSLWLDRSKLGAGQSLSVQIVANGAYYEATLATKGPAAAGVVTVPFDAFAPPSWASGEGPLDLTSVTQLSFYLGGSGTGVLDVDDVRAVRTTPTTGTAGSVVLALAVPPVVRSGDRAEVVAQVLGLRGTATGTVTVRDEDGVPMGTAALAKGRAIVRITAPPTPGTVRLSLDYAGDRTYAPAHGSAWLYVLKGAKR</sequence>
<keyword evidence="5 8" id="KW-0732">Signal</keyword>
<dbReference type="InterPro" id="IPR036116">
    <property type="entry name" value="FN3_sf"/>
</dbReference>
<dbReference type="InterPro" id="IPR001547">
    <property type="entry name" value="Glyco_hydro_5"/>
</dbReference>
<evidence type="ECO:0000256" key="2">
    <source>
        <dbReference type="ARBA" id="ARBA00004613"/>
    </source>
</evidence>
<dbReference type="InterPro" id="IPR005087">
    <property type="entry name" value="CBM11"/>
</dbReference>
<feature type="domain" description="CBM11" evidence="9">
    <location>
        <begin position="865"/>
        <end position="1030"/>
    </location>
</feature>